<dbReference type="Pfam" id="PF02624">
    <property type="entry name" value="YcaO"/>
    <property type="match status" value="2"/>
</dbReference>
<dbReference type="AlphaFoldDB" id="A0A194ADZ8"/>
<dbReference type="Gene3D" id="3.30.1330.230">
    <property type="match status" value="1"/>
</dbReference>
<dbReference type="Proteomes" id="UP000095200">
    <property type="component" value="Unassembled WGS sequence"/>
</dbReference>
<dbReference type="PROSITE" id="PS51664">
    <property type="entry name" value="YCAO"/>
    <property type="match status" value="1"/>
</dbReference>
<name>A0A194ADZ8_9BACT</name>
<dbReference type="PANTHER" id="PTHR37809">
    <property type="entry name" value="RIBOSOMAL PROTEIN S12 METHYLTHIOTRANSFERASE ACCESSORY FACTOR YCAO"/>
    <property type="match status" value="1"/>
</dbReference>
<dbReference type="EMBL" id="BDFE01000004">
    <property type="protein sequence ID" value="GAU07425.1"/>
    <property type="molecule type" value="Genomic_DNA"/>
</dbReference>
<reference evidence="3" key="1">
    <citation type="submission" date="2016-06" db="EMBL/GenBank/DDBJ databases">
        <title>Draft genome sequence of Desulfoplanes formicivorans strain Pf12B.</title>
        <authorList>
            <person name="Watanabe M."/>
            <person name="Kojima H."/>
            <person name="Fukui M."/>
        </authorList>
    </citation>
    <scope>NUCLEOTIDE SEQUENCE [LARGE SCALE GENOMIC DNA]</scope>
    <source>
        <strain evidence="3">Pf12B</strain>
    </source>
</reference>
<evidence type="ECO:0000313" key="2">
    <source>
        <dbReference type="EMBL" id="GAU07425.1"/>
    </source>
</evidence>
<comment type="caution">
    <text evidence="2">The sequence shown here is derived from an EMBL/GenBank/DDBJ whole genome shotgun (WGS) entry which is preliminary data.</text>
</comment>
<dbReference type="InterPro" id="IPR003776">
    <property type="entry name" value="YcaO-like_dom"/>
</dbReference>
<accession>A0A194ADZ8</accession>
<organism evidence="2 3">
    <name type="scientific">Desulfoplanes formicivorans</name>
    <dbReference type="NCBI Taxonomy" id="1592317"/>
    <lineage>
        <taxon>Bacteria</taxon>
        <taxon>Pseudomonadati</taxon>
        <taxon>Thermodesulfobacteriota</taxon>
        <taxon>Desulfovibrionia</taxon>
        <taxon>Desulfovibrionales</taxon>
        <taxon>Desulfoplanaceae</taxon>
        <taxon>Desulfoplanes</taxon>
    </lineage>
</organism>
<protein>
    <recommendedName>
        <fullName evidence="1">YcaO domain-containing protein</fullName>
    </recommendedName>
</protein>
<dbReference type="PANTHER" id="PTHR37809:SF1">
    <property type="entry name" value="RIBOSOMAL PROTEIN S12 METHYLTHIOTRANSFERASE ACCESSORY FACTOR YCAO"/>
    <property type="match status" value="1"/>
</dbReference>
<sequence length="562" mass="62918">MPKIHYILSHVLSHASVALFAPRPLKEPDTQELMTLLGQRPQDSFLHAFAVRKLLPLSRKEILALHKDFADDQMVMSLMFTVSLLRTDLSDLLETIPRDTRQELARLSPLNYSRVLMQEDHPQHQILVQAFRTNIDNHVPLDALDIQATAKDLALESREPPQAPSIATIRQSLDKVTPIPPPPRMQVFRDAMHKLYSIGAISGQEMRHQASLSPWAIQRNWTLDVSTASGANHFRLSGPQTSYGRGLDLEGARVSCAMEIVERFSSYATVSDGVITGCARRYPLVRGSYKELRDQGKHPLDPGKLCLEAPYAGESLYWMEGHSHAGQDHETVHIPVQCAFLFSNLDEPDLFSGLSSTGLASGTDMDQAKTNAIVEVIERDCKGTQLFDPSRCFRITSDEPELNRLLKRYANLGIEIQFQDITGHLGVPCYRCYVIAPDGQIIMGTAAHLDGNKALVAAMTETPYPFPGGPASRRDPRDLPVRRVEDLPRYSTGSPTGDRVLLETLLEHHGLKAYYADLTCRRLGFPVVRAIIPGLEIMTDFDDFSRVSPRLYNQYLHLTPNR</sequence>
<keyword evidence="3" id="KW-1185">Reference proteome</keyword>
<proteinExistence type="predicted"/>
<evidence type="ECO:0000259" key="1">
    <source>
        <dbReference type="PROSITE" id="PS51664"/>
    </source>
</evidence>
<feature type="domain" description="YcaO" evidence="1">
    <location>
        <begin position="244"/>
        <end position="562"/>
    </location>
</feature>
<gene>
    <name evidence="2" type="ORF">DPF_0103</name>
</gene>
<evidence type="ECO:0000313" key="3">
    <source>
        <dbReference type="Proteomes" id="UP000095200"/>
    </source>
</evidence>
<dbReference type="STRING" id="1592317.DPF_0103"/>
<dbReference type="RefSeq" id="WP_069856879.1">
    <property type="nucleotide sequence ID" value="NZ_BDFE01000004.1"/>
</dbReference>